<keyword evidence="2" id="KW-0378">Hydrolase</keyword>
<feature type="domain" description="Calcineurin-like phosphoesterase" evidence="3">
    <location>
        <begin position="52"/>
        <end position="252"/>
    </location>
</feature>
<dbReference type="PANTHER" id="PTHR10161">
    <property type="entry name" value="TARTRATE-RESISTANT ACID PHOSPHATASE TYPE 5"/>
    <property type="match status" value="1"/>
</dbReference>
<dbReference type="PANTHER" id="PTHR10161:SF14">
    <property type="entry name" value="TARTRATE-RESISTANT ACID PHOSPHATASE TYPE 5"/>
    <property type="match status" value="1"/>
</dbReference>
<dbReference type="InterPro" id="IPR004843">
    <property type="entry name" value="Calcineurin-like_PHP"/>
</dbReference>
<sequence>MLNFLLFVFGLFFLWFLITYLRERKYRHQPYYRKSVRNWQEKVPPAQKPLFSVALIGDTGNIATEGSDPVLKLLENWVQQAGKNSWTVFLGDNVYPKGIPPVQDRKRQSAEEKLQAQLQIFDNYEGKVTFIGGNHDWNKGRSDGYTYILRQEQYILSWFNYPEAFLPQNSCLGPCVVDLAPGLLMIVLNTQWWVQSGKKPIGKTGGCHQEKPTDFFTELAALLKQNQDKRIIIAAHHPLYSNALHGGKFTVKQHLFPLTAAHKKMYIPFPVVGSLYPLYRKYFGANEDMSHPRYRKMRKKLLNILQVHENIIYAAGHDHNLQYFNLKNNHFIISGSGSKTTFVKKGRKATFTHEHKGFFVIDFYEDQTWLRVLEPDSNAETTEAFRWKIWDAKEISGEKLKGQEPETR</sequence>
<reference evidence="4 5" key="1">
    <citation type="submission" date="2019-09" db="EMBL/GenBank/DDBJ databases">
        <title>Genome sequence of Adhaeribacter sp. M2.</title>
        <authorList>
            <person name="Srinivasan S."/>
        </authorList>
    </citation>
    <scope>NUCLEOTIDE SEQUENCE [LARGE SCALE GENOMIC DNA]</scope>
    <source>
        <strain evidence="4 5">M2</strain>
    </source>
</reference>
<evidence type="ECO:0000256" key="2">
    <source>
        <dbReference type="ARBA" id="ARBA00022801"/>
    </source>
</evidence>
<name>A0A5N1ISB4_9BACT</name>
<evidence type="ECO:0000256" key="1">
    <source>
        <dbReference type="ARBA" id="ARBA00022729"/>
    </source>
</evidence>
<protein>
    <submittedName>
        <fullName evidence="4">Metallophosphoesterase</fullName>
    </submittedName>
</protein>
<dbReference type="InterPro" id="IPR051558">
    <property type="entry name" value="Metallophosphoesterase_PAP"/>
</dbReference>
<evidence type="ECO:0000259" key="3">
    <source>
        <dbReference type="Pfam" id="PF00149"/>
    </source>
</evidence>
<dbReference type="Gene3D" id="3.60.21.10">
    <property type="match status" value="2"/>
</dbReference>
<dbReference type="Pfam" id="PF00149">
    <property type="entry name" value="Metallophos"/>
    <property type="match status" value="1"/>
</dbReference>
<proteinExistence type="predicted"/>
<comment type="caution">
    <text evidence="4">The sequence shown here is derived from an EMBL/GenBank/DDBJ whole genome shotgun (WGS) entry which is preliminary data.</text>
</comment>
<dbReference type="InterPro" id="IPR029052">
    <property type="entry name" value="Metallo-depent_PP-like"/>
</dbReference>
<dbReference type="GO" id="GO:0016787">
    <property type="term" value="F:hydrolase activity"/>
    <property type="evidence" value="ECO:0007669"/>
    <property type="project" value="UniProtKB-KW"/>
</dbReference>
<dbReference type="AlphaFoldDB" id="A0A5N1ISB4"/>
<dbReference type="RefSeq" id="WP_150904269.1">
    <property type="nucleotide sequence ID" value="NZ_VTWT01000006.1"/>
</dbReference>
<accession>A0A5N1ISB4</accession>
<evidence type="ECO:0000313" key="5">
    <source>
        <dbReference type="Proteomes" id="UP000326570"/>
    </source>
</evidence>
<keyword evidence="5" id="KW-1185">Reference proteome</keyword>
<dbReference type="SUPFAM" id="SSF56300">
    <property type="entry name" value="Metallo-dependent phosphatases"/>
    <property type="match status" value="1"/>
</dbReference>
<dbReference type="EMBL" id="VTWT01000006">
    <property type="protein sequence ID" value="KAA9332857.1"/>
    <property type="molecule type" value="Genomic_DNA"/>
</dbReference>
<gene>
    <name evidence="4" type="ORF">F0P94_12750</name>
</gene>
<dbReference type="Proteomes" id="UP000326570">
    <property type="component" value="Unassembled WGS sequence"/>
</dbReference>
<organism evidence="4 5">
    <name type="scientific">Adhaeribacter soli</name>
    <dbReference type="NCBI Taxonomy" id="2607655"/>
    <lineage>
        <taxon>Bacteria</taxon>
        <taxon>Pseudomonadati</taxon>
        <taxon>Bacteroidota</taxon>
        <taxon>Cytophagia</taxon>
        <taxon>Cytophagales</taxon>
        <taxon>Hymenobacteraceae</taxon>
        <taxon>Adhaeribacter</taxon>
    </lineage>
</organism>
<evidence type="ECO:0000313" key="4">
    <source>
        <dbReference type="EMBL" id="KAA9332857.1"/>
    </source>
</evidence>
<keyword evidence="1" id="KW-0732">Signal</keyword>